<feature type="transmembrane region" description="Helical" evidence="6">
    <location>
        <begin position="28"/>
        <end position="47"/>
    </location>
</feature>
<dbReference type="OrthoDB" id="270930at2759"/>
<dbReference type="GO" id="GO:0030134">
    <property type="term" value="C:COPII-coated ER to Golgi transport vesicle"/>
    <property type="evidence" value="ECO:0007669"/>
    <property type="project" value="TreeGrafter"/>
</dbReference>
<evidence type="ECO:0000256" key="4">
    <source>
        <dbReference type="ARBA" id="ARBA00022989"/>
    </source>
</evidence>
<comment type="similarity">
    <text evidence="2">Belongs to the ERGIC family.</text>
</comment>
<evidence type="ECO:0000256" key="2">
    <source>
        <dbReference type="ARBA" id="ARBA00005648"/>
    </source>
</evidence>
<dbReference type="InterPro" id="IPR039542">
    <property type="entry name" value="Erv_N"/>
</dbReference>
<dbReference type="GO" id="GO:0000139">
    <property type="term" value="C:Golgi membrane"/>
    <property type="evidence" value="ECO:0007669"/>
    <property type="project" value="TreeGrafter"/>
</dbReference>
<dbReference type="InterPro" id="IPR012936">
    <property type="entry name" value="Erv_C"/>
</dbReference>
<comment type="subcellular location">
    <subcellularLocation>
        <location evidence="1">Membrane</location>
        <topology evidence="1">Multi-pass membrane protein</topology>
    </subcellularLocation>
</comment>
<feature type="domain" description="Endoplasmic reticulum vesicle transporter N-terminal" evidence="8">
    <location>
        <begin position="10"/>
        <end position="98"/>
    </location>
</feature>
<feature type="domain" description="Endoplasmic reticulum vesicle transporter C-terminal" evidence="7">
    <location>
        <begin position="149"/>
        <end position="375"/>
    </location>
</feature>
<keyword evidence="5 6" id="KW-0472">Membrane</keyword>
<organism evidence="9">
    <name type="scientific">Rhizopus microsporus var. microsporus</name>
    <dbReference type="NCBI Taxonomy" id="86635"/>
    <lineage>
        <taxon>Eukaryota</taxon>
        <taxon>Fungi</taxon>
        <taxon>Fungi incertae sedis</taxon>
        <taxon>Mucoromycota</taxon>
        <taxon>Mucoromycotina</taxon>
        <taxon>Mucoromycetes</taxon>
        <taxon>Mucorales</taxon>
        <taxon>Mucorineae</taxon>
        <taxon>Rhizopodaceae</taxon>
        <taxon>Rhizopus</taxon>
    </lineage>
</organism>
<evidence type="ECO:0000313" key="9">
    <source>
        <dbReference type="EMBL" id="ORE02178.1"/>
    </source>
</evidence>
<dbReference type="PANTHER" id="PTHR10984:SF25">
    <property type="entry name" value="ENDOPLASMIC RETICULUM-GOLGI INTERMEDIATE COMPARTMENT PROTEIN 3"/>
    <property type="match status" value="1"/>
</dbReference>
<dbReference type="InterPro" id="IPR045888">
    <property type="entry name" value="Erv"/>
</dbReference>
<name>A0A1X0QR02_RHIZD</name>
<evidence type="ECO:0000259" key="8">
    <source>
        <dbReference type="Pfam" id="PF13850"/>
    </source>
</evidence>
<dbReference type="GO" id="GO:0005789">
    <property type="term" value="C:endoplasmic reticulum membrane"/>
    <property type="evidence" value="ECO:0007669"/>
    <property type="project" value="TreeGrafter"/>
</dbReference>
<dbReference type="VEuPathDB" id="FungiDB:BCV72DRAFT_309355"/>
<proteinExistence type="inferred from homology"/>
<accession>A0A1X0QR02</accession>
<dbReference type="AlphaFoldDB" id="A0A1X0QR02"/>
<keyword evidence="4 6" id="KW-1133">Transmembrane helix</keyword>
<dbReference type="Proteomes" id="UP000242414">
    <property type="component" value="Unassembled WGS sequence"/>
</dbReference>
<sequence>MVSSSFIKRFRKLDAYAKTLDDFRVRTATGGTVTIICGITILLLMLFETARYLTPVMKPEILVDGGKMEKLPIKFDITFPHLPCYMLSLDIMDESGEHVADYDHDVYKERLDPEGKVILTEKSNDLSNNAAKKARQHSPEVPDNYCGPCYGAKPQEECCNSCEEVQRAYADVGWNTDPDKFEQCIREGWKEKAQAQAKEGCRMHGTISVNKIRGNFHFSAGKAFSQGGSHIHDMSQFLHNDQNQNFMHFIKHLQFGQHEYHSEKQKRTKSSELIHPLENTKWGSANTAMMYQYFLKIVPTEFHFLNKKRIRTFQYSVSKQDHVVNYFGGLPGVFFMLDHSPMRIIYSETKMSLATYLTNICAIIGGIFTVASVIDGILYRAERMSKQRKSM</sequence>
<evidence type="ECO:0000256" key="5">
    <source>
        <dbReference type="ARBA" id="ARBA00023136"/>
    </source>
</evidence>
<keyword evidence="3 6" id="KW-0812">Transmembrane</keyword>
<dbReference type="Pfam" id="PF07970">
    <property type="entry name" value="COPIIcoated_ERV"/>
    <property type="match status" value="1"/>
</dbReference>
<dbReference type="Pfam" id="PF13850">
    <property type="entry name" value="ERGIC_N"/>
    <property type="match status" value="1"/>
</dbReference>
<feature type="transmembrane region" description="Helical" evidence="6">
    <location>
        <begin position="356"/>
        <end position="379"/>
    </location>
</feature>
<reference evidence="9" key="1">
    <citation type="journal article" date="2016" name="Proc. Natl. Acad. Sci. U.S.A.">
        <title>Lipid metabolic changes in an early divergent fungus govern the establishment of a mutualistic symbiosis with endobacteria.</title>
        <authorList>
            <person name="Lastovetsky O.A."/>
            <person name="Gaspar M.L."/>
            <person name="Mondo S.J."/>
            <person name="LaButti K.M."/>
            <person name="Sandor L."/>
            <person name="Grigoriev I.V."/>
            <person name="Henry S.A."/>
            <person name="Pawlowska T.E."/>
        </authorList>
    </citation>
    <scope>NUCLEOTIDE SEQUENCE [LARGE SCALE GENOMIC DNA]</scope>
    <source>
        <strain evidence="9">ATCC 52814</strain>
    </source>
</reference>
<protein>
    <submittedName>
        <fullName evidence="9">DUF1692-domain-containing protein</fullName>
    </submittedName>
</protein>
<evidence type="ECO:0000256" key="3">
    <source>
        <dbReference type="ARBA" id="ARBA00022692"/>
    </source>
</evidence>
<evidence type="ECO:0000256" key="1">
    <source>
        <dbReference type="ARBA" id="ARBA00004141"/>
    </source>
</evidence>
<gene>
    <name evidence="9" type="ORF">BCV72DRAFT_309355</name>
</gene>
<dbReference type="GO" id="GO:0006888">
    <property type="term" value="P:endoplasmic reticulum to Golgi vesicle-mediated transport"/>
    <property type="evidence" value="ECO:0007669"/>
    <property type="project" value="TreeGrafter"/>
</dbReference>
<dbReference type="GO" id="GO:0006890">
    <property type="term" value="P:retrograde vesicle-mediated transport, Golgi to endoplasmic reticulum"/>
    <property type="evidence" value="ECO:0007669"/>
    <property type="project" value="TreeGrafter"/>
</dbReference>
<dbReference type="EMBL" id="KV922067">
    <property type="protein sequence ID" value="ORE02178.1"/>
    <property type="molecule type" value="Genomic_DNA"/>
</dbReference>
<evidence type="ECO:0000259" key="7">
    <source>
        <dbReference type="Pfam" id="PF07970"/>
    </source>
</evidence>
<evidence type="ECO:0000256" key="6">
    <source>
        <dbReference type="SAM" id="Phobius"/>
    </source>
</evidence>
<dbReference type="PANTHER" id="PTHR10984">
    <property type="entry name" value="ENDOPLASMIC RETICULUM-GOLGI INTERMEDIATE COMPARTMENT PROTEIN"/>
    <property type="match status" value="1"/>
</dbReference>